<dbReference type="Proteomes" id="UP000029223">
    <property type="component" value="Unassembled WGS sequence"/>
</dbReference>
<keyword evidence="1" id="KW-1133">Transmembrane helix</keyword>
<feature type="transmembrane region" description="Helical" evidence="1">
    <location>
        <begin position="20"/>
        <end position="40"/>
    </location>
</feature>
<reference evidence="3" key="1">
    <citation type="submission" date="2014-09" db="EMBL/GenBank/DDBJ databases">
        <title>Vibrio variabilis JCM 19239. (C206) whole genome shotgun sequence.</title>
        <authorList>
            <person name="Sawabe T."/>
            <person name="Meirelles P."/>
            <person name="Nakanishi M."/>
            <person name="Sayaka M."/>
            <person name="Hattori M."/>
            <person name="Ohkuma M."/>
        </authorList>
    </citation>
    <scope>NUCLEOTIDE SEQUENCE [LARGE SCALE GENOMIC DNA]</scope>
    <source>
        <strain evidence="3">JCM 19239</strain>
    </source>
</reference>
<protein>
    <submittedName>
        <fullName evidence="2">Polysaccharide biosynthesis chain length regulator SypO</fullName>
    </submittedName>
</protein>
<dbReference type="EMBL" id="BBMS01000011">
    <property type="protein sequence ID" value="GAL25609.1"/>
    <property type="molecule type" value="Genomic_DNA"/>
</dbReference>
<sequence length="61" mass="6991">MSDLKLRLLIIMTAAWRRRYAIVIPMLIMPIIAYAIGAMTPPKYRSHTSMLIQETAKMNPS</sequence>
<keyword evidence="1" id="KW-0472">Membrane</keyword>
<accession>A0ABQ0JA14</accession>
<evidence type="ECO:0000313" key="2">
    <source>
        <dbReference type="EMBL" id="GAL25609.1"/>
    </source>
</evidence>
<evidence type="ECO:0000256" key="1">
    <source>
        <dbReference type="SAM" id="Phobius"/>
    </source>
</evidence>
<reference evidence="3" key="2">
    <citation type="submission" date="2014-09" db="EMBL/GenBank/DDBJ databases">
        <authorList>
            <consortium name="NBRP consortium"/>
            <person name="Sawabe T."/>
            <person name="Meirelles P."/>
            <person name="Nakanishi M."/>
            <person name="Sayaka M."/>
            <person name="Hattori M."/>
            <person name="Ohkuma M."/>
        </authorList>
    </citation>
    <scope>NUCLEOTIDE SEQUENCE [LARGE SCALE GENOMIC DNA]</scope>
    <source>
        <strain evidence="3">JCM 19239</strain>
    </source>
</reference>
<keyword evidence="1" id="KW-0812">Transmembrane</keyword>
<name>A0ABQ0JA14_9VIBR</name>
<keyword evidence="3" id="KW-1185">Reference proteome</keyword>
<evidence type="ECO:0000313" key="3">
    <source>
        <dbReference type="Proteomes" id="UP000029223"/>
    </source>
</evidence>
<gene>
    <name evidence="2" type="ORF">JCM19239_550</name>
</gene>
<comment type="caution">
    <text evidence="2">The sequence shown here is derived from an EMBL/GenBank/DDBJ whole genome shotgun (WGS) entry which is preliminary data.</text>
</comment>
<proteinExistence type="predicted"/>
<organism evidence="2 3">
    <name type="scientific">Vibrio variabilis</name>
    <dbReference type="NCBI Taxonomy" id="990271"/>
    <lineage>
        <taxon>Bacteria</taxon>
        <taxon>Pseudomonadati</taxon>
        <taxon>Pseudomonadota</taxon>
        <taxon>Gammaproteobacteria</taxon>
        <taxon>Vibrionales</taxon>
        <taxon>Vibrionaceae</taxon>
        <taxon>Vibrio</taxon>
    </lineage>
</organism>